<dbReference type="Proteomes" id="UP001055185">
    <property type="component" value="Unassembled WGS sequence"/>
</dbReference>
<organism evidence="16 17">
    <name type="scientific">Faecalibacterium gallinarum</name>
    <dbReference type="NCBI Taxonomy" id="2903556"/>
    <lineage>
        <taxon>Bacteria</taxon>
        <taxon>Bacillati</taxon>
        <taxon>Bacillota</taxon>
        <taxon>Clostridia</taxon>
        <taxon>Eubacteriales</taxon>
        <taxon>Oscillospiraceae</taxon>
        <taxon>Faecalibacterium</taxon>
    </lineage>
</organism>
<dbReference type="InterPro" id="IPR003661">
    <property type="entry name" value="HisK_dim/P_dom"/>
</dbReference>
<evidence type="ECO:0000259" key="15">
    <source>
        <dbReference type="PROSITE" id="PS50885"/>
    </source>
</evidence>
<keyword evidence="5" id="KW-0597">Phosphoprotein</keyword>
<gene>
    <name evidence="16" type="primary">yrkQ</name>
    <name evidence="16" type="ORF">JCM17207_11520</name>
</gene>
<evidence type="ECO:0000256" key="5">
    <source>
        <dbReference type="ARBA" id="ARBA00022553"/>
    </source>
</evidence>
<keyword evidence="9 16" id="KW-0418">Kinase</keyword>
<evidence type="ECO:0000256" key="11">
    <source>
        <dbReference type="ARBA" id="ARBA00022989"/>
    </source>
</evidence>
<evidence type="ECO:0000256" key="12">
    <source>
        <dbReference type="ARBA" id="ARBA00023012"/>
    </source>
</evidence>
<evidence type="ECO:0000256" key="3">
    <source>
        <dbReference type="ARBA" id="ARBA00012438"/>
    </source>
</evidence>
<keyword evidence="13 14" id="KW-0472">Membrane</keyword>
<proteinExistence type="predicted"/>
<dbReference type="EC" id="2.7.13.3" evidence="3"/>
<evidence type="ECO:0000256" key="1">
    <source>
        <dbReference type="ARBA" id="ARBA00000085"/>
    </source>
</evidence>
<dbReference type="InterPro" id="IPR032834">
    <property type="entry name" value="NatK-like_C"/>
</dbReference>
<comment type="caution">
    <text evidence="16">The sequence shown here is derived from an EMBL/GenBank/DDBJ whole genome shotgun (WGS) entry which is preliminary data.</text>
</comment>
<dbReference type="InterPro" id="IPR003660">
    <property type="entry name" value="HAMP_dom"/>
</dbReference>
<evidence type="ECO:0000313" key="17">
    <source>
        <dbReference type="Proteomes" id="UP001055185"/>
    </source>
</evidence>
<dbReference type="GO" id="GO:0005524">
    <property type="term" value="F:ATP binding"/>
    <property type="evidence" value="ECO:0007669"/>
    <property type="project" value="UniProtKB-KW"/>
</dbReference>
<evidence type="ECO:0000256" key="13">
    <source>
        <dbReference type="ARBA" id="ARBA00023136"/>
    </source>
</evidence>
<dbReference type="SMART" id="SM00304">
    <property type="entry name" value="HAMP"/>
    <property type="match status" value="1"/>
</dbReference>
<keyword evidence="12" id="KW-0902">Two-component regulatory system</keyword>
<dbReference type="SMART" id="SM00388">
    <property type="entry name" value="HisKA"/>
    <property type="match status" value="1"/>
</dbReference>
<keyword evidence="11 14" id="KW-1133">Transmembrane helix</keyword>
<evidence type="ECO:0000256" key="6">
    <source>
        <dbReference type="ARBA" id="ARBA00022679"/>
    </source>
</evidence>
<evidence type="ECO:0000256" key="14">
    <source>
        <dbReference type="SAM" id="Phobius"/>
    </source>
</evidence>
<dbReference type="InterPro" id="IPR036097">
    <property type="entry name" value="HisK_dim/P_sf"/>
</dbReference>
<dbReference type="AlphaFoldDB" id="A0AA37IZM0"/>
<dbReference type="SUPFAM" id="SSF47384">
    <property type="entry name" value="Homodimeric domain of signal transducing histidine kinase"/>
    <property type="match status" value="1"/>
</dbReference>
<dbReference type="InterPro" id="IPR036890">
    <property type="entry name" value="HATPase_C_sf"/>
</dbReference>
<dbReference type="PROSITE" id="PS50885">
    <property type="entry name" value="HAMP"/>
    <property type="match status" value="1"/>
</dbReference>
<dbReference type="Pfam" id="PF14501">
    <property type="entry name" value="HATPase_c_5"/>
    <property type="match status" value="1"/>
</dbReference>
<dbReference type="Gene3D" id="3.30.565.10">
    <property type="entry name" value="Histidine kinase-like ATPase, C-terminal domain"/>
    <property type="match status" value="1"/>
</dbReference>
<evidence type="ECO:0000256" key="7">
    <source>
        <dbReference type="ARBA" id="ARBA00022692"/>
    </source>
</evidence>
<dbReference type="GO" id="GO:0005886">
    <property type="term" value="C:plasma membrane"/>
    <property type="evidence" value="ECO:0007669"/>
    <property type="project" value="UniProtKB-SubCell"/>
</dbReference>
<dbReference type="SUPFAM" id="SSF55874">
    <property type="entry name" value="ATPase domain of HSP90 chaperone/DNA topoisomerase II/histidine kinase"/>
    <property type="match status" value="1"/>
</dbReference>
<sequence length="453" mass="52997">MFDFQLIKKARSGLRQELLLVVCLSTIFSVGLYMLLQPLSKAVLQYYYTQSDYLESSSDRVAQMIQQQLERMPIASSEVERLSEWYVGGEQRGGCILRVEKDGVILYDSSLTNIDYRRINSQASRTLSEETYLHTYPLYFLDGEVTLYLYGYFDFFIDELVRTVEFWFCCLLGISAVLYAVWKKISYVEKLEQSIRVLEGGDLDYLVPVQGEDELAGLAQSLNDMRKSFQQRMEEVRQAERQRSELVTALSHDLRTPLTTQLGYLEILQEGHYQTQKQHDEYLKKCICGCQTLIDLSNQLFRTACGEEQRQPALEPLMGAEVFVQIFMEKFFLLEEFGWQLRLEECPEKAFCVRVNTELLCRIADNLLSNLKKYASSKEPIRISLCKQEKRFRIEICNQVDANYKENDSHGVGLKNVQQMMRQMEGICFWEYHDDHFLLWLEFPCQNIESCEK</sequence>
<reference evidence="16" key="1">
    <citation type="journal article" date="2022" name="Int. J. Syst. Evol. Microbiol.">
        <title>Genome-based, phenotypic and chemotaxonomic classification of Faecalibacterium strains: proposal of three novel species Faecalibacterium duncaniae sp. nov., Faecalibacterium hattorii sp. nov. and Faecalibacterium gallinarum sp. nov. .</title>
        <authorList>
            <person name="Sakamoto M."/>
            <person name="Sakurai N."/>
            <person name="Tanno H."/>
            <person name="Iino T."/>
            <person name="Ohkuma M."/>
            <person name="Endo A."/>
        </authorList>
    </citation>
    <scope>NUCLEOTIDE SEQUENCE</scope>
    <source>
        <strain evidence="16">JCM 17207</strain>
    </source>
</reference>
<comment type="subcellular location">
    <subcellularLocation>
        <location evidence="2">Cell membrane</location>
        <topology evidence="2">Multi-pass membrane protein</topology>
    </subcellularLocation>
</comment>
<dbReference type="RefSeq" id="WP_238316724.1">
    <property type="nucleotide sequence ID" value="NZ_BQKV01000036.1"/>
</dbReference>
<keyword evidence="6" id="KW-0808">Transferase</keyword>
<evidence type="ECO:0000256" key="4">
    <source>
        <dbReference type="ARBA" id="ARBA00022475"/>
    </source>
</evidence>
<evidence type="ECO:0000256" key="9">
    <source>
        <dbReference type="ARBA" id="ARBA00022777"/>
    </source>
</evidence>
<dbReference type="Pfam" id="PF00672">
    <property type="entry name" value="HAMP"/>
    <property type="match status" value="1"/>
</dbReference>
<evidence type="ECO:0000256" key="10">
    <source>
        <dbReference type="ARBA" id="ARBA00022840"/>
    </source>
</evidence>
<dbReference type="EMBL" id="BQKV01000036">
    <property type="protein sequence ID" value="GJN64527.1"/>
    <property type="molecule type" value="Genomic_DNA"/>
</dbReference>
<dbReference type="PANTHER" id="PTHR45528">
    <property type="entry name" value="SENSOR HISTIDINE KINASE CPXA"/>
    <property type="match status" value="1"/>
</dbReference>
<keyword evidence="17" id="KW-1185">Reference proteome</keyword>
<dbReference type="Gene3D" id="6.10.340.10">
    <property type="match status" value="1"/>
</dbReference>
<protein>
    <recommendedName>
        <fullName evidence="3">histidine kinase</fullName>
        <ecNumber evidence="3">2.7.13.3</ecNumber>
    </recommendedName>
</protein>
<dbReference type="PANTHER" id="PTHR45528:SF1">
    <property type="entry name" value="SENSOR HISTIDINE KINASE CPXA"/>
    <property type="match status" value="1"/>
</dbReference>
<keyword evidence="8" id="KW-0547">Nucleotide-binding</keyword>
<evidence type="ECO:0000256" key="2">
    <source>
        <dbReference type="ARBA" id="ARBA00004651"/>
    </source>
</evidence>
<feature type="domain" description="HAMP" evidence="15">
    <location>
        <begin position="188"/>
        <end position="234"/>
    </location>
</feature>
<dbReference type="Gene3D" id="1.10.287.130">
    <property type="match status" value="1"/>
</dbReference>
<name>A0AA37IZM0_9FIRM</name>
<evidence type="ECO:0000313" key="16">
    <source>
        <dbReference type="EMBL" id="GJN64527.1"/>
    </source>
</evidence>
<keyword evidence="4" id="KW-1003">Cell membrane</keyword>
<dbReference type="CDD" id="cd06225">
    <property type="entry name" value="HAMP"/>
    <property type="match status" value="1"/>
</dbReference>
<comment type="catalytic activity">
    <reaction evidence="1">
        <text>ATP + protein L-histidine = ADP + protein N-phospho-L-histidine.</text>
        <dbReference type="EC" id="2.7.13.3"/>
    </reaction>
</comment>
<evidence type="ECO:0000256" key="8">
    <source>
        <dbReference type="ARBA" id="ARBA00022741"/>
    </source>
</evidence>
<feature type="transmembrane region" description="Helical" evidence="14">
    <location>
        <begin position="18"/>
        <end position="36"/>
    </location>
</feature>
<accession>A0AA37IZM0</accession>
<keyword evidence="10" id="KW-0067">ATP-binding</keyword>
<dbReference type="InterPro" id="IPR050398">
    <property type="entry name" value="HssS/ArlS-like"/>
</dbReference>
<dbReference type="GO" id="GO:0000155">
    <property type="term" value="F:phosphorelay sensor kinase activity"/>
    <property type="evidence" value="ECO:0007669"/>
    <property type="project" value="InterPro"/>
</dbReference>
<keyword evidence="7 14" id="KW-0812">Transmembrane</keyword>
<dbReference type="CDD" id="cd00082">
    <property type="entry name" value="HisKA"/>
    <property type="match status" value="1"/>
</dbReference>
<dbReference type="SUPFAM" id="SSF158472">
    <property type="entry name" value="HAMP domain-like"/>
    <property type="match status" value="1"/>
</dbReference>
<dbReference type="Pfam" id="PF00512">
    <property type="entry name" value="HisKA"/>
    <property type="match status" value="1"/>
</dbReference>